<keyword evidence="2" id="KW-1185">Reference proteome</keyword>
<dbReference type="EMBL" id="BAAAZG010000014">
    <property type="protein sequence ID" value="GAA4068620.1"/>
    <property type="molecule type" value="Genomic_DNA"/>
</dbReference>
<proteinExistence type="predicted"/>
<evidence type="ECO:0000313" key="2">
    <source>
        <dbReference type="Proteomes" id="UP001500683"/>
    </source>
</evidence>
<sequence>MMSPEPDKTPSAPGSEAARRDLLHEIGRELAAVLPSGRIRAGLTLYATAPVTHMSLGVLMRDGSSPAVRAPLSMTSAARRLREVMYEQKYGTWFSFHYTLEPPLEHSAALNFDHDPGWNPDIDATAWEADSGARLPAWSSRTRCSNRSPRSSCMSRRWAGTTSKWITEGWATTSRRARCCA</sequence>
<dbReference type="InterPro" id="IPR036170">
    <property type="entry name" value="YezG-like_sf"/>
</dbReference>
<evidence type="ECO:0000313" key="1">
    <source>
        <dbReference type="EMBL" id="GAA4068620.1"/>
    </source>
</evidence>
<name>A0ABP7VJV4_9ACTN</name>
<dbReference type="Proteomes" id="UP001500683">
    <property type="component" value="Unassembled WGS sequence"/>
</dbReference>
<gene>
    <name evidence="1" type="ORF">GCM10022214_24490</name>
</gene>
<organism evidence="1 2">
    <name type="scientific">Actinomadura miaoliensis</name>
    <dbReference type="NCBI Taxonomy" id="430685"/>
    <lineage>
        <taxon>Bacteria</taxon>
        <taxon>Bacillati</taxon>
        <taxon>Actinomycetota</taxon>
        <taxon>Actinomycetes</taxon>
        <taxon>Streptosporangiales</taxon>
        <taxon>Thermomonosporaceae</taxon>
        <taxon>Actinomadura</taxon>
    </lineage>
</organism>
<accession>A0ABP7VJV4</accession>
<reference evidence="2" key="1">
    <citation type="journal article" date="2019" name="Int. J. Syst. Evol. Microbiol.">
        <title>The Global Catalogue of Microorganisms (GCM) 10K type strain sequencing project: providing services to taxonomists for standard genome sequencing and annotation.</title>
        <authorList>
            <consortium name="The Broad Institute Genomics Platform"/>
            <consortium name="The Broad Institute Genome Sequencing Center for Infectious Disease"/>
            <person name="Wu L."/>
            <person name="Ma J."/>
        </authorList>
    </citation>
    <scope>NUCLEOTIDE SEQUENCE [LARGE SCALE GENOMIC DNA]</scope>
    <source>
        <strain evidence="2">JCM 16702</strain>
    </source>
</reference>
<dbReference type="SUPFAM" id="SSF160424">
    <property type="entry name" value="BH3703-like"/>
    <property type="match status" value="1"/>
</dbReference>
<protein>
    <submittedName>
        <fullName evidence="1">Uncharacterized protein</fullName>
    </submittedName>
</protein>
<comment type="caution">
    <text evidence="1">The sequence shown here is derived from an EMBL/GenBank/DDBJ whole genome shotgun (WGS) entry which is preliminary data.</text>
</comment>